<dbReference type="EMBL" id="PNYC01000002">
    <property type="protein sequence ID" value="PMS37875.1"/>
    <property type="molecule type" value="Genomic_DNA"/>
</dbReference>
<comment type="caution">
    <text evidence="1">The sequence shown here is derived from an EMBL/GenBank/DDBJ whole genome shotgun (WGS) entry which is preliminary data.</text>
</comment>
<evidence type="ECO:0008006" key="3">
    <source>
        <dbReference type="Google" id="ProtNLM"/>
    </source>
</evidence>
<keyword evidence="2" id="KW-1185">Reference proteome</keyword>
<name>A0A2N7X8T4_9BURK</name>
<proteinExistence type="predicted"/>
<evidence type="ECO:0000313" key="2">
    <source>
        <dbReference type="Proteomes" id="UP000235777"/>
    </source>
</evidence>
<reference evidence="1 2" key="1">
    <citation type="submission" date="2018-01" db="EMBL/GenBank/DDBJ databases">
        <title>Whole genome analyses suggest that Burkholderia sensu lato contains two further novel genera in the rhizoxinica-symbiotica group Mycetohabitans gen. nov., and Trinickia gen. nov.: implications for the evolution of diazotrophy and nodulation in the Burkholderiaceae.</title>
        <authorList>
            <person name="Estrada-de los Santos P."/>
            <person name="Palmer M."/>
            <person name="Chavez-Ramirez B."/>
            <person name="Beukes C."/>
            <person name="Steenkamp E.T."/>
            <person name="Hirsch A.M."/>
            <person name="Manyaka P."/>
            <person name="Maluk M."/>
            <person name="Lafos M."/>
            <person name="Crook M."/>
            <person name="Gross E."/>
            <person name="Simon M.F."/>
            <person name="Bueno dos Reis Junior F."/>
            <person name="Poole P.S."/>
            <person name="Venter S.N."/>
            <person name="James E.K."/>
        </authorList>
    </citation>
    <scope>NUCLEOTIDE SEQUENCE [LARGE SCALE GENOMIC DNA]</scope>
    <source>
        <strain evidence="1 2">JPY 581</strain>
    </source>
</reference>
<gene>
    <name evidence="1" type="ORF">C0Z20_03360</name>
</gene>
<dbReference type="AlphaFoldDB" id="A0A2N7X8T4"/>
<evidence type="ECO:0000313" key="1">
    <source>
        <dbReference type="EMBL" id="PMS37875.1"/>
    </source>
</evidence>
<accession>A0A2N7X8T4</accession>
<dbReference type="Proteomes" id="UP000235777">
    <property type="component" value="Unassembled WGS sequence"/>
</dbReference>
<organism evidence="1 2">
    <name type="scientific">Trinickia symbiotica</name>
    <dbReference type="NCBI Taxonomy" id="863227"/>
    <lineage>
        <taxon>Bacteria</taxon>
        <taxon>Pseudomonadati</taxon>
        <taxon>Pseudomonadota</taxon>
        <taxon>Betaproteobacteria</taxon>
        <taxon>Burkholderiales</taxon>
        <taxon>Burkholderiaceae</taxon>
        <taxon>Trinickia</taxon>
    </lineage>
</organism>
<dbReference type="STRING" id="863227.GCA_000373005_00467"/>
<protein>
    <recommendedName>
        <fullName evidence="3">HrpE/YscL family type III secretion apparatus protein</fullName>
    </recommendedName>
</protein>
<sequence length="209" mass="22754">MPQPASFAMTFVARRISRPPGVDAWPVQLIYRASEVAQLHELAAYVEAARLTADAVVERAHCTAAEHEARILRDEARHRRDSDAAFLRRAVALEAAYRSCREALLARLEPVLDAALEAALQRIAVRMPADQRVAIVVDELRKQIDPGPAAQLHLSAGDEAATRAMGLAFPWPIEVDEALAAGACRLSSGEGEWLLSFDALIESISNAAR</sequence>